<organism evidence="1 2">
    <name type="scientific">Boeremia exigua</name>
    <dbReference type="NCBI Taxonomy" id="749465"/>
    <lineage>
        <taxon>Eukaryota</taxon>
        <taxon>Fungi</taxon>
        <taxon>Dikarya</taxon>
        <taxon>Ascomycota</taxon>
        <taxon>Pezizomycotina</taxon>
        <taxon>Dothideomycetes</taxon>
        <taxon>Pleosporomycetidae</taxon>
        <taxon>Pleosporales</taxon>
        <taxon>Pleosporineae</taxon>
        <taxon>Didymellaceae</taxon>
        <taxon>Boeremia</taxon>
    </lineage>
</organism>
<gene>
    <name evidence="1" type="ORF">OPT61_g9382</name>
</gene>
<evidence type="ECO:0000313" key="2">
    <source>
        <dbReference type="Proteomes" id="UP001153331"/>
    </source>
</evidence>
<dbReference type="Proteomes" id="UP001153331">
    <property type="component" value="Unassembled WGS sequence"/>
</dbReference>
<dbReference type="EMBL" id="JAPHNI010001102">
    <property type="protein sequence ID" value="KAJ8106673.1"/>
    <property type="molecule type" value="Genomic_DNA"/>
</dbReference>
<keyword evidence="2" id="KW-1185">Reference proteome</keyword>
<accession>A0ACC2HV48</accession>
<reference evidence="1" key="1">
    <citation type="submission" date="2022-11" db="EMBL/GenBank/DDBJ databases">
        <title>Genome Sequence of Boeremia exigua.</title>
        <authorList>
            <person name="Buettner E."/>
        </authorList>
    </citation>
    <scope>NUCLEOTIDE SEQUENCE</scope>
    <source>
        <strain evidence="1">CU02</strain>
    </source>
</reference>
<sequence>MSIVILMLPRHKRREKHLKGLEQICCFQYEDAEAKQKRNSNTLARNKEKAFLSDVPRIDHSSYKATHAFGLGTLTALQIWRNVQLQHPGTQLKHAVSRQIAKTARDTSRRGDQREYIAKRVGSDIGRPLILGQVQRGTASWNVLEVAFRAALTGLSVPHRHCRLFSVVLVTGVSSRQGVRVAGWPLEQGAVLPDQASRLHDICASRVAAPSVAIWRVSGSDSPLFAHNRNHPLPHAGGVGLSLFELRRRCSLSFSNSLLVTQMYAAKLLARRGARAGLDIATTWEGKAPAKIAREWLPRGAAPVGQLVDKACSRHPTVEKTTWGHAFVVPAMHRCLQGQGCFEPAQPVVTNDWQRPAAENSAGLVEHALVTR</sequence>
<protein>
    <submittedName>
        <fullName evidence="1">Uncharacterized protein</fullName>
    </submittedName>
</protein>
<evidence type="ECO:0000313" key="1">
    <source>
        <dbReference type="EMBL" id="KAJ8106673.1"/>
    </source>
</evidence>
<comment type="caution">
    <text evidence="1">The sequence shown here is derived from an EMBL/GenBank/DDBJ whole genome shotgun (WGS) entry which is preliminary data.</text>
</comment>
<name>A0ACC2HV48_9PLEO</name>
<proteinExistence type="predicted"/>